<protein>
    <recommendedName>
        <fullName evidence="6">Chromosome partition protein Smc</fullName>
    </recommendedName>
</protein>
<proteinExistence type="predicted"/>
<feature type="transmembrane region" description="Helical" evidence="3">
    <location>
        <begin position="49"/>
        <end position="68"/>
    </location>
</feature>
<sequence>MIEEKFVGQINTPADRKKLRWLAPPIVLAFVLLGMSIDAANGVLTDTGAAAGVFVGTPVAAAVVKYALSVRTKRRFGIPLEENYQDTSTVGLWFLILFVETLMCGIVGLLLYLPAGLFLVVLAGIGSLVFGLPTIGTEVLVVPALVLSGLITSTVLPVWLSDDDKWDAWDSTQSNQAVTVEPETASSDADANTDAVDTVDTERDRVEALRDSLDAAESEIEEEHFEPAQDRLDQVESKLSAVANHTIRTELADEVETQRTRLLQARASRHKADAKTALKRGNVDQAESALSALDDAINDLEERDANTAPLHSERDNLRKRLKSIREEEAENEAKKRVVGMLGSLGSACSQIEDLIDDGEYEQALTRAESALETAEKAERLNETHGFGYDERLDEVQSEIEEYQQVLDSRQSEIEEARTHYETVRDALKEGEVEHAKRVWNTVEPSVAETVTVPGRTDSIAGVLREQAERRCSDLQGEAKRNRSIARSLLNDGDYDEAWTQAANGVERCRDIQTLQQTFDIDE</sequence>
<evidence type="ECO:0000256" key="2">
    <source>
        <dbReference type="SAM" id="MobiDB-lite"/>
    </source>
</evidence>
<feature type="transmembrane region" description="Helical" evidence="3">
    <location>
        <begin position="89"/>
        <end position="109"/>
    </location>
</feature>
<feature type="coiled-coil region" evidence="1">
    <location>
        <begin position="283"/>
        <end position="334"/>
    </location>
</feature>
<evidence type="ECO:0000313" key="4">
    <source>
        <dbReference type="EMBL" id="GAA0310008.1"/>
    </source>
</evidence>
<dbReference type="AlphaFoldDB" id="A0AAV3SAL6"/>
<keyword evidence="5" id="KW-1185">Reference proteome</keyword>
<evidence type="ECO:0000256" key="3">
    <source>
        <dbReference type="SAM" id="Phobius"/>
    </source>
</evidence>
<feature type="coiled-coil region" evidence="1">
    <location>
        <begin position="360"/>
        <end position="419"/>
    </location>
</feature>
<comment type="caution">
    <text evidence="4">The sequence shown here is derived from an EMBL/GenBank/DDBJ whole genome shotgun (WGS) entry which is preliminary data.</text>
</comment>
<feature type="transmembrane region" description="Helical" evidence="3">
    <location>
        <begin position="21"/>
        <end position="37"/>
    </location>
</feature>
<reference evidence="4 5" key="1">
    <citation type="journal article" date="2019" name="Int. J. Syst. Evol. Microbiol.">
        <title>The Global Catalogue of Microorganisms (GCM) 10K type strain sequencing project: providing services to taxonomists for standard genome sequencing and annotation.</title>
        <authorList>
            <consortium name="The Broad Institute Genomics Platform"/>
            <consortium name="The Broad Institute Genome Sequencing Center for Infectious Disease"/>
            <person name="Wu L."/>
            <person name="Ma J."/>
        </authorList>
    </citation>
    <scope>NUCLEOTIDE SEQUENCE [LARGE SCALE GENOMIC DNA]</scope>
    <source>
        <strain evidence="4 5">JCM 16330</strain>
    </source>
</reference>
<dbReference type="Proteomes" id="UP001500837">
    <property type="component" value="Unassembled WGS sequence"/>
</dbReference>
<organism evidence="4 5">
    <name type="scientific">Halarchaeum salinum</name>
    <dbReference type="NCBI Taxonomy" id="489912"/>
    <lineage>
        <taxon>Archaea</taxon>
        <taxon>Methanobacteriati</taxon>
        <taxon>Methanobacteriota</taxon>
        <taxon>Stenosarchaea group</taxon>
        <taxon>Halobacteria</taxon>
        <taxon>Halobacteriales</taxon>
        <taxon>Halobacteriaceae</taxon>
    </lineage>
</organism>
<feature type="transmembrane region" description="Helical" evidence="3">
    <location>
        <begin position="115"/>
        <end position="132"/>
    </location>
</feature>
<dbReference type="RefSeq" id="WP_211313580.1">
    <property type="nucleotide sequence ID" value="NZ_BAAABL010000076.1"/>
</dbReference>
<evidence type="ECO:0008006" key="6">
    <source>
        <dbReference type="Google" id="ProtNLM"/>
    </source>
</evidence>
<evidence type="ECO:0000256" key="1">
    <source>
        <dbReference type="SAM" id="Coils"/>
    </source>
</evidence>
<feature type="transmembrane region" description="Helical" evidence="3">
    <location>
        <begin position="139"/>
        <end position="160"/>
    </location>
</feature>
<keyword evidence="1" id="KW-0175">Coiled coil</keyword>
<feature type="compositionally biased region" description="Low complexity" evidence="2">
    <location>
        <begin position="184"/>
        <end position="198"/>
    </location>
</feature>
<accession>A0AAV3SAL6</accession>
<name>A0AAV3SAL6_9EURY</name>
<gene>
    <name evidence="4" type="ORF">GCM10009066_24270</name>
</gene>
<dbReference type="EMBL" id="BAAABL010000076">
    <property type="protein sequence ID" value="GAA0310008.1"/>
    <property type="molecule type" value="Genomic_DNA"/>
</dbReference>
<evidence type="ECO:0000313" key="5">
    <source>
        <dbReference type="Proteomes" id="UP001500837"/>
    </source>
</evidence>
<keyword evidence="3" id="KW-1133">Transmembrane helix</keyword>
<keyword evidence="3" id="KW-0812">Transmembrane</keyword>
<feature type="region of interest" description="Disordered" evidence="2">
    <location>
        <begin position="173"/>
        <end position="203"/>
    </location>
</feature>
<keyword evidence="3" id="KW-0472">Membrane</keyword>